<proteinExistence type="predicted"/>
<protein>
    <submittedName>
        <fullName evidence="1">Uncharacterized protein</fullName>
    </submittedName>
</protein>
<dbReference type="OrthoDB" id="2851338at2759"/>
<sequence>MTNATNAKGLSFVLIEPGSQISEADHYDWYDNEHSPARLTVPGFFNATRFKAIDSQKPSYLTLYDISEPSVANGPDFEALRTRASARDRAMLEKVQYLNRRTYELLQEPWLHQDTTDASLPGQFMLLVSMEVKAELEEEFNRWFSEEHIPDFLIKIPGWLRSRRYKLYDNLEKGAFEDGSGLKVCKYLALHDFSRGGFMEHEMMKASFETPWAKRIYADLLHREVRVLKLHRIYQKPQ</sequence>
<dbReference type="GeneID" id="66070521"/>
<evidence type="ECO:0000313" key="1">
    <source>
        <dbReference type="EMBL" id="KAG7099617.1"/>
    </source>
</evidence>
<accession>A0A9P7V3K4</accession>
<name>A0A9P7V3K4_9AGAR</name>
<dbReference type="KEGG" id="more:E1B28_001445"/>
<comment type="caution">
    <text evidence="1">The sequence shown here is derived from an EMBL/GenBank/DDBJ whole genome shotgun (WGS) entry which is preliminary data.</text>
</comment>
<evidence type="ECO:0000313" key="2">
    <source>
        <dbReference type="Proteomes" id="UP001049176"/>
    </source>
</evidence>
<dbReference type="AlphaFoldDB" id="A0A9P7V3K4"/>
<reference evidence="1" key="1">
    <citation type="journal article" date="2021" name="Genome Biol. Evol.">
        <title>The assembled and annotated genome of the fairy-ring fungus Marasmius oreades.</title>
        <authorList>
            <person name="Hiltunen M."/>
            <person name="Ament-Velasquez S.L."/>
            <person name="Johannesson H."/>
        </authorList>
    </citation>
    <scope>NUCLEOTIDE SEQUENCE</scope>
    <source>
        <strain evidence="1">03SP1</strain>
    </source>
</reference>
<dbReference type="Proteomes" id="UP001049176">
    <property type="component" value="Chromosome 1"/>
</dbReference>
<dbReference type="EMBL" id="CM032181">
    <property type="protein sequence ID" value="KAG7099617.1"/>
    <property type="molecule type" value="Genomic_DNA"/>
</dbReference>
<organism evidence="1 2">
    <name type="scientific">Marasmius oreades</name>
    <name type="common">fairy-ring Marasmius</name>
    <dbReference type="NCBI Taxonomy" id="181124"/>
    <lineage>
        <taxon>Eukaryota</taxon>
        <taxon>Fungi</taxon>
        <taxon>Dikarya</taxon>
        <taxon>Basidiomycota</taxon>
        <taxon>Agaricomycotina</taxon>
        <taxon>Agaricomycetes</taxon>
        <taxon>Agaricomycetidae</taxon>
        <taxon>Agaricales</taxon>
        <taxon>Marasmiineae</taxon>
        <taxon>Marasmiaceae</taxon>
        <taxon>Marasmius</taxon>
    </lineage>
</organism>
<dbReference type="RefSeq" id="XP_043016087.1">
    <property type="nucleotide sequence ID" value="XM_043147378.1"/>
</dbReference>
<gene>
    <name evidence="1" type="ORF">E1B28_001445</name>
</gene>
<keyword evidence="2" id="KW-1185">Reference proteome</keyword>